<protein>
    <submittedName>
        <fullName evidence="2">Uncharacterized protein</fullName>
    </submittedName>
</protein>
<name>A0AAE1AHG4_9GAST</name>
<dbReference type="Proteomes" id="UP001283361">
    <property type="component" value="Unassembled WGS sequence"/>
</dbReference>
<comment type="caution">
    <text evidence="2">The sequence shown here is derived from an EMBL/GenBank/DDBJ whole genome shotgun (WGS) entry which is preliminary data.</text>
</comment>
<feature type="region of interest" description="Disordered" evidence="1">
    <location>
        <begin position="122"/>
        <end position="163"/>
    </location>
</feature>
<dbReference type="AlphaFoldDB" id="A0AAE1AHG4"/>
<organism evidence="2 3">
    <name type="scientific">Elysia crispata</name>
    <name type="common">lettuce slug</name>
    <dbReference type="NCBI Taxonomy" id="231223"/>
    <lineage>
        <taxon>Eukaryota</taxon>
        <taxon>Metazoa</taxon>
        <taxon>Spiralia</taxon>
        <taxon>Lophotrochozoa</taxon>
        <taxon>Mollusca</taxon>
        <taxon>Gastropoda</taxon>
        <taxon>Heterobranchia</taxon>
        <taxon>Euthyneura</taxon>
        <taxon>Panpulmonata</taxon>
        <taxon>Sacoglossa</taxon>
        <taxon>Placobranchoidea</taxon>
        <taxon>Plakobranchidae</taxon>
        <taxon>Elysia</taxon>
    </lineage>
</organism>
<reference evidence="2" key="1">
    <citation type="journal article" date="2023" name="G3 (Bethesda)">
        <title>A reference genome for the long-term kleptoplast-retaining sea slug Elysia crispata morphotype clarki.</title>
        <authorList>
            <person name="Eastman K.E."/>
            <person name="Pendleton A.L."/>
            <person name="Shaikh M.A."/>
            <person name="Suttiyut T."/>
            <person name="Ogas R."/>
            <person name="Tomko P."/>
            <person name="Gavelis G."/>
            <person name="Widhalm J.R."/>
            <person name="Wisecaver J.H."/>
        </authorList>
    </citation>
    <scope>NUCLEOTIDE SEQUENCE</scope>
    <source>
        <strain evidence="2">ECLA1</strain>
    </source>
</reference>
<feature type="non-terminal residue" evidence="2">
    <location>
        <position position="163"/>
    </location>
</feature>
<dbReference type="EMBL" id="JAWDGP010001847">
    <property type="protein sequence ID" value="KAK3787630.1"/>
    <property type="molecule type" value="Genomic_DNA"/>
</dbReference>
<proteinExistence type="predicted"/>
<keyword evidence="3" id="KW-1185">Reference proteome</keyword>
<gene>
    <name evidence="2" type="ORF">RRG08_031863</name>
</gene>
<evidence type="ECO:0000313" key="3">
    <source>
        <dbReference type="Proteomes" id="UP001283361"/>
    </source>
</evidence>
<accession>A0AAE1AHG4</accession>
<sequence length="163" mass="18549">MGPDITLRGMVQRFQTELRKQVGPTFKIRVMAQRFCTVQGTHIHTHGSGHYLERHSSESSDTLENTHTQVRGHTLMGPDITLRGMVQRFQTELRKQVGPTFKIRVMAQRFCTVQGTHIHTHGSGHYLERHGSESSDTLENTHTQVRGHTLMGPDITLRGMVQR</sequence>
<evidence type="ECO:0000313" key="2">
    <source>
        <dbReference type="EMBL" id="KAK3787630.1"/>
    </source>
</evidence>
<feature type="compositionally biased region" description="Polar residues" evidence="1">
    <location>
        <begin position="134"/>
        <end position="146"/>
    </location>
</feature>
<evidence type="ECO:0000256" key="1">
    <source>
        <dbReference type="SAM" id="MobiDB-lite"/>
    </source>
</evidence>